<reference evidence="2" key="1">
    <citation type="submission" date="2018-02" db="EMBL/GenBank/DDBJ databases">
        <title>Rhizophora mucronata_Transcriptome.</title>
        <authorList>
            <person name="Meera S.P."/>
            <person name="Sreeshan A."/>
            <person name="Augustine A."/>
        </authorList>
    </citation>
    <scope>NUCLEOTIDE SEQUENCE</scope>
    <source>
        <tissue evidence="2">Leaf</tissue>
    </source>
</reference>
<proteinExistence type="predicted"/>
<feature type="transmembrane region" description="Helical" evidence="1">
    <location>
        <begin position="21"/>
        <end position="41"/>
    </location>
</feature>
<accession>A0A2P2R2G8</accession>
<keyword evidence="1" id="KW-0812">Transmembrane</keyword>
<protein>
    <submittedName>
        <fullName evidence="2">Uncharacterized protein</fullName>
    </submittedName>
</protein>
<dbReference type="AlphaFoldDB" id="A0A2P2R2G8"/>
<evidence type="ECO:0000256" key="1">
    <source>
        <dbReference type="SAM" id="Phobius"/>
    </source>
</evidence>
<evidence type="ECO:0000313" key="2">
    <source>
        <dbReference type="EMBL" id="MBX73432.1"/>
    </source>
</evidence>
<organism evidence="2">
    <name type="scientific">Rhizophora mucronata</name>
    <name type="common">Asiatic mangrove</name>
    <dbReference type="NCBI Taxonomy" id="61149"/>
    <lineage>
        <taxon>Eukaryota</taxon>
        <taxon>Viridiplantae</taxon>
        <taxon>Streptophyta</taxon>
        <taxon>Embryophyta</taxon>
        <taxon>Tracheophyta</taxon>
        <taxon>Spermatophyta</taxon>
        <taxon>Magnoliopsida</taxon>
        <taxon>eudicotyledons</taxon>
        <taxon>Gunneridae</taxon>
        <taxon>Pentapetalae</taxon>
        <taxon>rosids</taxon>
        <taxon>fabids</taxon>
        <taxon>Malpighiales</taxon>
        <taxon>Rhizophoraceae</taxon>
        <taxon>Rhizophora</taxon>
    </lineage>
</organism>
<dbReference type="EMBL" id="GGEC01092948">
    <property type="protein sequence ID" value="MBX73432.1"/>
    <property type="molecule type" value="Transcribed_RNA"/>
</dbReference>
<keyword evidence="1" id="KW-0472">Membrane</keyword>
<keyword evidence="1" id="KW-1133">Transmembrane helix</keyword>
<name>A0A2P2R2G8_RHIMU</name>
<sequence>MFYCPIPCNVGWRHLGFLFNFPSGFSIITCSTCSSLFLLLLCRDSMDWMPVALVPNNFEQFH</sequence>